<dbReference type="STRING" id="644966.Tmar_0876"/>
<keyword evidence="4" id="KW-1185">Reference proteome</keyword>
<reference evidence="3 4" key="1">
    <citation type="journal article" date="2010" name="Stand. Genomic Sci.">
        <title>Complete genome sequence of Thermaerobacter marianensis type strain (7p75a).</title>
        <authorList>
            <person name="Han C."/>
            <person name="Gu W."/>
            <person name="Zhang X."/>
            <person name="Lapidus A."/>
            <person name="Nolan M."/>
            <person name="Copeland A."/>
            <person name="Lucas S."/>
            <person name="Del Rio T.G."/>
            <person name="Tice H."/>
            <person name="Cheng J.F."/>
            <person name="Tapia R."/>
            <person name="Goodwin L."/>
            <person name="Pitluck S."/>
            <person name="Pagani I."/>
            <person name="Ivanova N."/>
            <person name="Mavromatis K."/>
            <person name="Mikhailova N."/>
            <person name="Pati A."/>
            <person name="Chen A."/>
            <person name="Palaniappan K."/>
            <person name="Land M."/>
            <person name="Hauser L."/>
            <person name="Chang Y.J."/>
            <person name="Jeffries C.D."/>
            <person name="Schneider S."/>
            <person name="Rohde M."/>
            <person name="Goker M."/>
            <person name="Pukall R."/>
            <person name="Woyke T."/>
            <person name="Bristow J."/>
            <person name="Eisen J.A."/>
            <person name="Markowitz V."/>
            <person name="Hugenholtz P."/>
            <person name="Kyrpides N.C."/>
            <person name="Klenk H.P."/>
            <person name="Detter J.C."/>
        </authorList>
    </citation>
    <scope>NUCLEOTIDE SEQUENCE [LARGE SCALE GENOMIC DNA]</scope>
    <source>
        <strain evidence="4">ATCC 700841 / DSM 12885 / JCM 10246 / 7p75a</strain>
    </source>
</reference>
<proteinExistence type="predicted"/>
<organism evidence="3 4">
    <name type="scientific">Thermaerobacter marianensis (strain ATCC 700841 / DSM 12885 / JCM 10246 / 7p75a)</name>
    <dbReference type="NCBI Taxonomy" id="644966"/>
    <lineage>
        <taxon>Bacteria</taxon>
        <taxon>Bacillati</taxon>
        <taxon>Bacillota</taxon>
        <taxon>Clostridia</taxon>
        <taxon>Eubacteriales</taxon>
        <taxon>Clostridiales Family XVII. Incertae Sedis</taxon>
        <taxon>Thermaerobacter</taxon>
    </lineage>
</organism>
<protein>
    <submittedName>
        <fullName evidence="3">Sporulation stage II protein R</fullName>
    </submittedName>
</protein>
<evidence type="ECO:0000313" key="3">
    <source>
        <dbReference type="EMBL" id="ADU50990.1"/>
    </source>
</evidence>
<gene>
    <name evidence="3" type="ordered locus">Tmar_0876</name>
</gene>
<feature type="chain" id="PRO_5039130658" evidence="2">
    <location>
        <begin position="23"/>
        <end position="288"/>
    </location>
</feature>
<dbReference type="KEGG" id="tmr:Tmar_0876"/>
<dbReference type="Pfam" id="PF09551">
    <property type="entry name" value="Spore_II_R"/>
    <property type="match status" value="1"/>
</dbReference>
<dbReference type="eggNOG" id="ENOG5031K93">
    <property type="taxonomic scope" value="Bacteria"/>
</dbReference>
<feature type="compositionally biased region" description="Low complexity" evidence="1">
    <location>
        <begin position="237"/>
        <end position="251"/>
    </location>
</feature>
<feature type="signal peptide" evidence="2">
    <location>
        <begin position="1"/>
        <end position="22"/>
    </location>
</feature>
<evidence type="ECO:0000256" key="2">
    <source>
        <dbReference type="SAM" id="SignalP"/>
    </source>
</evidence>
<keyword evidence="2" id="KW-0732">Signal</keyword>
<feature type="region of interest" description="Disordered" evidence="1">
    <location>
        <begin position="221"/>
        <end position="253"/>
    </location>
</feature>
<evidence type="ECO:0000256" key="1">
    <source>
        <dbReference type="SAM" id="MobiDB-lite"/>
    </source>
</evidence>
<accession>E6SIZ5</accession>
<evidence type="ECO:0000313" key="4">
    <source>
        <dbReference type="Proteomes" id="UP000008915"/>
    </source>
</evidence>
<sequence>MMAWLALAIGVAALLGPRVAGYAPAVEPAVAAVDATEGAAGAAEPAPPVVRLHIIANSDSAQDQALKLQVRDALVPILVDAVAGARTPEEALARAARIAGRLEDRARAVVRQAGYGYGVRVETGTFAFDRRRLGDAVYPAGTYAAVRVVLGTGQGHNFWCVLFPGLCGLGDAGPAAGAAGNPAGTVTGGTVPGDAVAGAGAQPKAGGAVTVAAAGGAAPDAGPPAGAGAAGAGAGAAHGAAGTAGSADGTAWQGATPQPRWFFLEWWRASVGRWWASLAWSPRAAAAR</sequence>
<dbReference type="Proteomes" id="UP000008915">
    <property type="component" value="Chromosome"/>
</dbReference>
<name>E6SIZ5_THEM7</name>
<dbReference type="AlphaFoldDB" id="E6SIZ5"/>
<dbReference type="HOGENOM" id="CLU_966233_0_0_9"/>
<reference evidence="4" key="2">
    <citation type="journal article" date="2010" name="Stand. Genomic Sci.">
        <title>Complete genome sequence of Thermaerobacter marianensis type strain (7p75aT).</title>
        <authorList>
            <person name="Han C."/>
            <person name="Gu W."/>
            <person name="Zhang X."/>
            <person name="Lapidus A."/>
            <person name="Nolan M."/>
            <person name="Copeland A."/>
            <person name="Lucas S."/>
            <person name="Glavina Del Rio T."/>
            <person name="Tice H."/>
            <person name="Cheng J."/>
            <person name="Tapia R."/>
            <person name="Goodwin L."/>
            <person name="Pitluck S."/>
            <person name="Pagani I."/>
            <person name="Ivanova N."/>
            <person name="Mavromatis K."/>
            <person name="Mikhailova N."/>
            <person name="Pati A."/>
            <person name="Chen A."/>
            <person name="Palaniappan K."/>
            <person name="Land M."/>
            <person name="Hauser L."/>
            <person name="Chang Y."/>
            <person name="Jeffries C."/>
            <person name="Schneider S."/>
            <person name="Rohde M."/>
            <person name="Goker M."/>
            <person name="Pukall R."/>
            <person name="Woyke T."/>
            <person name="Bristow J."/>
            <person name="Eisen J."/>
            <person name="Markowitz V."/>
            <person name="Hugenholtz P."/>
            <person name="Kyrpides N."/>
            <person name="Klenk H."/>
            <person name="Detter J."/>
        </authorList>
    </citation>
    <scope>NUCLEOTIDE SEQUENCE [LARGE SCALE GENOMIC DNA]</scope>
    <source>
        <strain evidence="4">ATCC 700841 / DSM 12885 / JCM 10246 / 7p75a</strain>
    </source>
</reference>
<dbReference type="EMBL" id="CP002344">
    <property type="protein sequence ID" value="ADU50990.1"/>
    <property type="molecule type" value="Genomic_DNA"/>
</dbReference>
<dbReference type="InterPro" id="IPR014202">
    <property type="entry name" value="Spore_II_R"/>
</dbReference>